<keyword evidence="9 12" id="KW-0503">Monooxygenase</keyword>
<protein>
    <recommendedName>
        <fullName evidence="16">Cytochrome P450</fullName>
    </recommendedName>
</protein>
<evidence type="ECO:0000256" key="9">
    <source>
        <dbReference type="ARBA" id="ARBA00023033"/>
    </source>
</evidence>
<evidence type="ECO:0000256" key="3">
    <source>
        <dbReference type="ARBA" id="ARBA00022617"/>
    </source>
</evidence>
<evidence type="ECO:0000256" key="1">
    <source>
        <dbReference type="ARBA" id="ARBA00004167"/>
    </source>
</evidence>
<evidence type="ECO:0000256" key="12">
    <source>
        <dbReference type="RuleBase" id="RU000461"/>
    </source>
</evidence>
<evidence type="ECO:0000256" key="11">
    <source>
        <dbReference type="PIRSR" id="PIRSR602401-1"/>
    </source>
</evidence>
<dbReference type="FunFam" id="1.10.630.10:FF:000029">
    <property type="entry name" value="Cytochrome P450 734A1"/>
    <property type="match status" value="1"/>
</dbReference>
<evidence type="ECO:0008006" key="16">
    <source>
        <dbReference type="Google" id="ProtNLM"/>
    </source>
</evidence>
<dbReference type="GO" id="GO:0005506">
    <property type="term" value="F:iron ion binding"/>
    <property type="evidence" value="ECO:0007669"/>
    <property type="project" value="InterPro"/>
</dbReference>
<dbReference type="InterPro" id="IPR002401">
    <property type="entry name" value="Cyt_P450_E_grp-I"/>
</dbReference>
<keyword evidence="4 13" id="KW-0812">Transmembrane</keyword>
<dbReference type="InterPro" id="IPR001128">
    <property type="entry name" value="Cyt_P450"/>
</dbReference>
<evidence type="ECO:0000313" key="15">
    <source>
        <dbReference type="Proteomes" id="UP001367508"/>
    </source>
</evidence>
<evidence type="ECO:0000256" key="4">
    <source>
        <dbReference type="ARBA" id="ARBA00022692"/>
    </source>
</evidence>
<dbReference type="AlphaFoldDB" id="A0AAN9KVQ9"/>
<evidence type="ECO:0000256" key="8">
    <source>
        <dbReference type="ARBA" id="ARBA00023004"/>
    </source>
</evidence>
<dbReference type="PRINTS" id="PR00385">
    <property type="entry name" value="P450"/>
</dbReference>
<comment type="cofactor">
    <cofactor evidence="11">
        <name>heme</name>
        <dbReference type="ChEBI" id="CHEBI:30413"/>
    </cofactor>
</comment>
<keyword evidence="15" id="KW-1185">Reference proteome</keyword>
<dbReference type="CDD" id="cd20642">
    <property type="entry name" value="CYP72"/>
    <property type="match status" value="1"/>
</dbReference>
<dbReference type="GO" id="GO:0020037">
    <property type="term" value="F:heme binding"/>
    <property type="evidence" value="ECO:0007669"/>
    <property type="project" value="InterPro"/>
</dbReference>
<dbReference type="Gene3D" id="1.10.630.10">
    <property type="entry name" value="Cytochrome P450"/>
    <property type="match status" value="1"/>
</dbReference>
<reference evidence="14 15" key="1">
    <citation type="submission" date="2024-01" db="EMBL/GenBank/DDBJ databases">
        <title>The genomes of 5 underutilized Papilionoideae crops provide insights into root nodulation and disease resistanc.</title>
        <authorList>
            <person name="Jiang F."/>
        </authorList>
    </citation>
    <scope>NUCLEOTIDE SEQUENCE [LARGE SCALE GENOMIC DNA]</scope>
    <source>
        <strain evidence="14">LVBAO_FW01</strain>
        <tissue evidence="14">Leaves</tissue>
    </source>
</reference>
<gene>
    <name evidence="14" type="ORF">VNO77_28026</name>
</gene>
<dbReference type="PANTHER" id="PTHR24282:SF255">
    <property type="entry name" value="CYTOCHROME P450 72A11-RELATED"/>
    <property type="match status" value="1"/>
</dbReference>
<comment type="similarity">
    <text evidence="2 12">Belongs to the cytochrome P450 family.</text>
</comment>
<keyword evidence="8 11" id="KW-0408">Iron</keyword>
<evidence type="ECO:0000256" key="2">
    <source>
        <dbReference type="ARBA" id="ARBA00010617"/>
    </source>
</evidence>
<dbReference type="Proteomes" id="UP001367508">
    <property type="component" value="Unassembled WGS sequence"/>
</dbReference>
<evidence type="ECO:0000256" key="5">
    <source>
        <dbReference type="ARBA" id="ARBA00022723"/>
    </source>
</evidence>
<evidence type="ECO:0000256" key="10">
    <source>
        <dbReference type="ARBA" id="ARBA00023136"/>
    </source>
</evidence>
<comment type="subcellular location">
    <subcellularLocation>
        <location evidence="1">Membrane</location>
        <topology evidence="1">Single-pass membrane protein</topology>
    </subcellularLocation>
</comment>
<dbReference type="SUPFAM" id="SSF48264">
    <property type="entry name" value="Cytochrome P450"/>
    <property type="match status" value="1"/>
</dbReference>
<dbReference type="GO" id="GO:0004497">
    <property type="term" value="F:monooxygenase activity"/>
    <property type="evidence" value="ECO:0007669"/>
    <property type="project" value="UniProtKB-KW"/>
</dbReference>
<keyword evidence="6 13" id="KW-1133">Transmembrane helix</keyword>
<keyword evidence="5 11" id="KW-0479">Metal-binding</keyword>
<keyword evidence="10 13" id="KW-0472">Membrane</keyword>
<dbReference type="PROSITE" id="PS00086">
    <property type="entry name" value="CYTOCHROME_P450"/>
    <property type="match status" value="1"/>
</dbReference>
<evidence type="ECO:0000313" key="14">
    <source>
        <dbReference type="EMBL" id="KAK7324464.1"/>
    </source>
</evidence>
<dbReference type="PANTHER" id="PTHR24282">
    <property type="entry name" value="CYTOCHROME P450 FAMILY MEMBER"/>
    <property type="match status" value="1"/>
</dbReference>
<keyword evidence="7 12" id="KW-0560">Oxidoreductase</keyword>
<dbReference type="Pfam" id="PF00067">
    <property type="entry name" value="p450"/>
    <property type="match status" value="1"/>
</dbReference>
<dbReference type="GO" id="GO:0016020">
    <property type="term" value="C:membrane"/>
    <property type="evidence" value="ECO:0007669"/>
    <property type="project" value="UniProtKB-SubCell"/>
</dbReference>
<dbReference type="InterPro" id="IPR036396">
    <property type="entry name" value="Cyt_P450_sf"/>
</dbReference>
<feature type="transmembrane region" description="Helical" evidence="13">
    <location>
        <begin position="12"/>
        <end position="31"/>
    </location>
</feature>
<comment type="caution">
    <text evidence="14">The sequence shown here is derived from an EMBL/GenBank/DDBJ whole genome shotgun (WGS) entry which is preliminary data.</text>
</comment>
<feature type="binding site" description="axial binding residue" evidence="11">
    <location>
        <position position="465"/>
    </location>
    <ligand>
        <name>heme</name>
        <dbReference type="ChEBI" id="CHEBI:30413"/>
    </ligand>
    <ligandPart>
        <name>Fe</name>
        <dbReference type="ChEBI" id="CHEBI:18248"/>
    </ligandPart>
</feature>
<dbReference type="EMBL" id="JAYMYQ010000006">
    <property type="protein sequence ID" value="KAK7324464.1"/>
    <property type="molecule type" value="Genomic_DNA"/>
</dbReference>
<evidence type="ECO:0000256" key="13">
    <source>
        <dbReference type="SAM" id="Phobius"/>
    </source>
</evidence>
<evidence type="ECO:0000256" key="6">
    <source>
        <dbReference type="ARBA" id="ARBA00022989"/>
    </source>
</evidence>
<organism evidence="14 15">
    <name type="scientific">Canavalia gladiata</name>
    <name type="common">Sword bean</name>
    <name type="synonym">Dolichos gladiatus</name>
    <dbReference type="NCBI Taxonomy" id="3824"/>
    <lineage>
        <taxon>Eukaryota</taxon>
        <taxon>Viridiplantae</taxon>
        <taxon>Streptophyta</taxon>
        <taxon>Embryophyta</taxon>
        <taxon>Tracheophyta</taxon>
        <taxon>Spermatophyta</taxon>
        <taxon>Magnoliopsida</taxon>
        <taxon>eudicotyledons</taxon>
        <taxon>Gunneridae</taxon>
        <taxon>Pentapetalae</taxon>
        <taxon>rosids</taxon>
        <taxon>fabids</taxon>
        <taxon>Fabales</taxon>
        <taxon>Fabaceae</taxon>
        <taxon>Papilionoideae</taxon>
        <taxon>50 kb inversion clade</taxon>
        <taxon>NPAAA clade</taxon>
        <taxon>indigoferoid/millettioid clade</taxon>
        <taxon>Phaseoleae</taxon>
        <taxon>Canavalia</taxon>
    </lineage>
</organism>
<dbReference type="InterPro" id="IPR050665">
    <property type="entry name" value="Cytochrome_P450_Monooxygen"/>
</dbReference>
<dbReference type="PRINTS" id="PR00463">
    <property type="entry name" value="EP450I"/>
</dbReference>
<dbReference type="InterPro" id="IPR017972">
    <property type="entry name" value="Cyt_P450_CS"/>
</dbReference>
<keyword evidence="3 11" id="KW-0349">Heme</keyword>
<sequence length="519" mass="59865">MESAWATTVGTILILIPLLILAWKVLNWLWLRPKRLERLLREQGLQGNPYRLWEGDLMEILKMRKEATSKPMNLSDDIAPRVIPYDQQSINKYGKNSFIWYGPIPTVTILDPELIKDVFNRMYDFPKPNQNPLVKLLATGLASYEGEKWSKHKRIINPAFNLEKLKVMLPIFFKSCNDLISKWEGMLSSGMCEMDVWPFLQNLSSDVIARAAFGSSYEEGRRIFQLQNEQAELTMKVLFKIYIPGWRFLPSSTNRRMKEIDREIKASLKDMINKREKALKAGEATKDDLLGILLESNHKEIQEHENDKNVGMSVEDVIEECKLFYFAGQETTSVLLVWTMVLLSRYPDWQARARDEVMQVFGNQKPDFDGLSHLKIITMILYEVLRLYPPVVWFTRIVPKDVKLGNLTLPSGVRVYLPTVLIHHDRELWGDDANEFNPGRFSEGILKATNGRVSFFPFGWGARICIGQNFSLLEAKMALSMILQHFSFELSPSYAHAPTMIITLKPQLGAHIILRKVKI</sequence>
<evidence type="ECO:0000256" key="7">
    <source>
        <dbReference type="ARBA" id="ARBA00023002"/>
    </source>
</evidence>
<accession>A0AAN9KVQ9</accession>
<proteinExistence type="inferred from homology"/>
<name>A0AAN9KVQ9_CANGL</name>
<dbReference type="GO" id="GO:0016705">
    <property type="term" value="F:oxidoreductase activity, acting on paired donors, with incorporation or reduction of molecular oxygen"/>
    <property type="evidence" value="ECO:0007669"/>
    <property type="project" value="InterPro"/>
</dbReference>